<reference evidence="1 2" key="1">
    <citation type="submission" date="2018-07" db="EMBL/GenBank/DDBJ databases">
        <title>Genomic Encyclopedia of Type Strains, Phase IV (KMG-IV): sequencing the most valuable type-strain genomes for metagenomic binning, comparative biology and taxonomic classification.</title>
        <authorList>
            <person name="Goeker M."/>
        </authorList>
    </citation>
    <scope>NUCLEOTIDE SEQUENCE [LARGE SCALE GENOMIC DNA]</scope>
    <source>
        <strain evidence="1 2">DSM 16500</strain>
    </source>
</reference>
<gene>
    <name evidence="1" type="ORF">C8D86_11235</name>
</gene>
<accession>A0A370GGB6</accession>
<keyword evidence="2" id="KW-1185">Reference proteome</keyword>
<protein>
    <submittedName>
        <fullName evidence="1">Uncharacterized protein</fullName>
    </submittedName>
</protein>
<evidence type="ECO:0000313" key="1">
    <source>
        <dbReference type="EMBL" id="RDI42838.1"/>
    </source>
</evidence>
<dbReference type="AlphaFoldDB" id="A0A370GGB6"/>
<proteinExistence type="predicted"/>
<comment type="caution">
    <text evidence="1">The sequence shown here is derived from an EMBL/GenBank/DDBJ whole genome shotgun (WGS) entry which is preliminary data.</text>
</comment>
<organism evidence="1 2">
    <name type="scientific">Aquicella lusitana</name>
    <dbReference type="NCBI Taxonomy" id="254246"/>
    <lineage>
        <taxon>Bacteria</taxon>
        <taxon>Pseudomonadati</taxon>
        <taxon>Pseudomonadota</taxon>
        <taxon>Gammaproteobacteria</taxon>
        <taxon>Legionellales</taxon>
        <taxon>Coxiellaceae</taxon>
        <taxon>Aquicella</taxon>
    </lineage>
</organism>
<dbReference type="Proteomes" id="UP000254720">
    <property type="component" value="Unassembled WGS sequence"/>
</dbReference>
<evidence type="ECO:0000313" key="2">
    <source>
        <dbReference type="Proteomes" id="UP000254720"/>
    </source>
</evidence>
<dbReference type="EMBL" id="QQAX01000012">
    <property type="protein sequence ID" value="RDI42838.1"/>
    <property type="molecule type" value="Genomic_DNA"/>
</dbReference>
<name>A0A370GGB6_9COXI</name>
<dbReference type="RefSeq" id="WP_114834501.1">
    <property type="nucleotide sequence ID" value="NZ_LR699114.1"/>
</dbReference>
<sequence length="76" mass="7916">MKQFILMIGAILVATGSIAGISSTLGKNSPQLNALSSAVKASQTMHAQQHKNDITIVYGGADISNRPTLIQHIATA</sequence>